<dbReference type="InterPro" id="IPR005297">
    <property type="entry name" value="Lipoprotein_repeat"/>
</dbReference>
<dbReference type="EMBL" id="SIPS01000013">
    <property type="protein sequence ID" value="TAW13670.1"/>
    <property type="molecule type" value="Genomic_DNA"/>
</dbReference>
<dbReference type="InterPro" id="IPR014558">
    <property type="entry name" value="UCP029720"/>
</dbReference>
<dbReference type="RefSeq" id="WP_064647183.1">
    <property type="nucleotide sequence ID" value="NZ_CP140864.1"/>
</dbReference>
<dbReference type="AlphaFoldDB" id="A0A4Q8XW62"/>
<accession>A0A4Q8XW62</accession>
<feature type="signal peptide" evidence="1">
    <location>
        <begin position="1"/>
        <end position="19"/>
    </location>
</feature>
<organism evidence="3 5">
    <name type="scientific">Rhizobium leguminosarum</name>
    <dbReference type="NCBI Taxonomy" id="384"/>
    <lineage>
        <taxon>Bacteria</taxon>
        <taxon>Pseudomonadati</taxon>
        <taxon>Pseudomonadota</taxon>
        <taxon>Alphaproteobacteria</taxon>
        <taxon>Hyphomicrobiales</taxon>
        <taxon>Rhizobiaceae</taxon>
        <taxon>Rhizobium/Agrobacterium group</taxon>
        <taxon>Rhizobium</taxon>
    </lineage>
</organism>
<evidence type="ECO:0008006" key="6">
    <source>
        <dbReference type="Google" id="ProtNLM"/>
    </source>
</evidence>
<evidence type="ECO:0000313" key="5">
    <source>
        <dbReference type="Proteomes" id="UP000293652"/>
    </source>
</evidence>
<dbReference type="Proteomes" id="UP000292036">
    <property type="component" value="Unassembled WGS sequence"/>
</dbReference>
<gene>
    <name evidence="3" type="ORF">ELI03_33030</name>
    <name evidence="2" type="ORF">ELI19_35140</name>
</gene>
<comment type="caution">
    <text evidence="3">The sequence shown here is derived from an EMBL/GenBank/DDBJ whole genome shotgun (WGS) entry which is preliminary data.</text>
</comment>
<protein>
    <recommendedName>
        <fullName evidence="6">Lipoprotein</fullName>
    </recommendedName>
</protein>
<dbReference type="GO" id="GO:0043448">
    <property type="term" value="P:alkane catabolic process"/>
    <property type="evidence" value="ECO:0007669"/>
    <property type="project" value="TreeGrafter"/>
</dbReference>
<reference evidence="4 5" key="1">
    <citation type="submission" date="2019-02" db="EMBL/GenBank/DDBJ databases">
        <title>The genomic architecture of introgression among sibling species of bacteria.</title>
        <authorList>
            <person name="Cavassim M.I.A."/>
            <person name="Moeskjaer S."/>
            <person name="Moslemi C."/>
            <person name="Fields B."/>
            <person name="Bachmann A."/>
            <person name="Vilhjalmsson B."/>
            <person name="Schierup M.H."/>
            <person name="Young J.P.W."/>
            <person name="Andersen S.U."/>
        </authorList>
    </citation>
    <scope>NUCLEOTIDE SEQUENCE [LARGE SCALE GENOMIC DNA]</scope>
    <source>
        <strain evidence="3 5">SM145A</strain>
        <strain evidence="2 4">SM151B</strain>
    </source>
</reference>
<keyword evidence="1" id="KW-0732">Signal</keyword>
<dbReference type="Proteomes" id="UP000293652">
    <property type="component" value="Unassembled WGS sequence"/>
</dbReference>
<name>A0A4Q8XW62_RHILE</name>
<dbReference type="PANTHER" id="PTHR39335:SF1">
    <property type="entry name" value="BLL4220 PROTEIN"/>
    <property type="match status" value="1"/>
</dbReference>
<evidence type="ECO:0000256" key="1">
    <source>
        <dbReference type="SAM" id="SignalP"/>
    </source>
</evidence>
<evidence type="ECO:0000313" key="2">
    <source>
        <dbReference type="EMBL" id="TAW13670.1"/>
    </source>
</evidence>
<dbReference type="Pfam" id="PF03640">
    <property type="entry name" value="Lipoprotein_15"/>
    <property type="match status" value="2"/>
</dbReference>
<sequence length="127" mass="13448">MTRTLFVSLGLALMSASLAEAKTMSPAAVATIGQHKLLTDADGQSLYTFDKDQPGKSECTLICALAWPPFEAPAGAKASGPWSIVTRPTGVTQWAYNGAPLYTYHFDSQPGDVHGDGAEGVWHVARP</sequence>
<evidence type="ECO:0000313" key="3">
    <source>
        <dbReference type="EMBL" id="TAX65219.1"/>
    </source>
</evidence>
<dbReference type="PANTHER" id="PTHR39335">
    <property type="entry name" value="BLL4220 PROTEIN"/>
    <property type="match status" value="1"/>
</dbReference>
<dbReference type="EMBL" id="SIPC01000007">
    <property type="protein sequence ID" value="TAX65219.1"/>
    <property type="molecule type" value="Genomic_DNA"/>
</dbReference>
<feature type="chain" id="PRO_5044399714" description="Lipoprotein" evidence="1">
    <location>
        <begin position="20"/>
        <end position="127"/>
    </location>
</feature>
<dbReference type="PIRSF" id="PIRSF029720">
    <property type="entry name" value="UCP029720"/>
    <property type="match status" value="1"/>
</dbReference>
<proteinExistence type="predicted"/>
<evidence type="ECO:0000313" key="4">
    <source>
        <dbReference type="Proteomes" id="UP000292036"/>
    </source>
</evidence>
<dbReference type="GeneID" id="303219157"/>